<evidence type="ECO:0008006" key="3">
    <source>
        <dbReference type="Google" id="ProtNLM"/>
    </source>
</evidence>
<feature type="chain" id="PRO_5030515431" description="Glycylpeptide N-tetradecanoyltransferase" evidence="1">
    <location>
        <begin position="21"/>
        <end position="230"/>
    </location>
</feature>
<organism evidence="2">
    <name type="scientific">Alexandrium catenella</name>
    <name type="common">Red tide dinoflagellate</name>
    <name type="synonym">Gonyaulax catenella</name>
    <dbReference type="NCBI Taxonomy" id="2925"/>
    <lineage>
        <taxon>Eukaryota</taxon>
        <taxon>Sar</taxon>
        <taxon>Alveolata</taxon>
        <taxon>Dinophyceae</taxon>
        <taxon>Gonyaulacales</taxon>
        <taxon>Pyrocystaceae</taxon>
        <taxon>Alexandrium</taxon>
    </lineage>
</organism>
<keyword evidence="1" id="KW-0732">Signal</keyword>
<dbReference type="PROSITE" id="PS51318">
    <property type="entry name" value="TAT"/>
    <property type="match status" value="1"/>
</dbReference>
<feature type="signal peptide" evidence="1">
    <location>
        <begin position="1"/>
        <end position="20"/>
    </location>
</feature>
<sequence>MARSRLRVLMAAAAVAAVAALGSATAGSAWLWGCGFDALSQLRPHRRAVAGQRPVSGTAARGSHWRLTRSAAGVLDKPPPPADLDEGDGEEEYEVRFLSNEEREYHAQLWLPMAGEEDRRLLETAVLPFRSTQFFTGKSRLCIGAFVGEKCEGLATSEVVMDYSDISAFFTQRRCLRCLSLVTKPRVRTEAGSIIVRAVKQFAEENGYRADFEPIQELSGGKYWVLARSL</sequence>
<reference evidence="2" key="1">
    <citation type="submission" date="2021-01" db="EMBL/GenBank/DDBJ databases">
        <authorList>
            <person name="Corre E."/>
            <person name="Pelletier E."/>
            <person name="Niang G."/>
            <person name="Scheremetjew M."/>
            <person name="Finn R."/>
            <person name="Kale V."/>
            <person name="Holt S."/>
            <person name="Cochrane G."/>
            <person name="Meng A."/>
            <person name="Brown T."/>
            <person name="Cohen L."/>
        </authorList>
    </citation>
    <scope>NUCLEOTIDE SEQUENCE</scope>
    <source>
        <strain evidence="2">OF101</strain>
    </source>
</reference>
<proteinExistence type="predicted"/>
<dbReference type="InterPro" id="IPR006311">
    <property type="entry name" value="TAT_signal"/>
</dbReference>
<protein>
    <recommendedName>
        <fullName evidence="3">Glycylpeptide N-tetradecanoyltransferase</fullName>
    </recommendedName>
</protein>
<accession>A0A7S1KYW2</accession>
<gene>
    <name evidence="2" type="ORF">ACAT0790_LOCUS2258</name>
</gene>
<dbReference type="AlphaFoldDB" id="A0A7S1KYW2"/>
<dbReference type="EMBL" id="HBGE01003733">
    <property type="protein sequence ID" value="CAD9089901.1"/>
    <property type="molecule type" value="Transcribed_RNA"/>
</dbReference>
<evidence type="ECO:0000256" key="1">
    <source>
        <dbReference type="SAM" id="SignalP"/>
    </source>
</evidence>
<evidence type="ECO:0000313" key="2">
    <source>
        <dbReference type="EMBL" id="CAD9089901.1"/>
    </source>
</evidence>
<name>A0A7S1KYW2_ALECA</name>